<organism evidence="9 10">
    <name type="scientific">Paenibacillus sabuli</name>
    <dbReference type="NCBI Taxonomy" id="2772509"/>
    <lineage>
        <taxon>Bacteria</taxon>
        <taxon>Bacillati</taxon>
        <taxon>Bacillota</taxon>
        <taxon>Bacilli</taxon>
        <taxon>Bacillales</taxon>
        <taxon>Paenibacillaceae</taxon>
        <taxon>Paenibacillus</taxon>
    </lineage>
</organism>
<evidence type="ECO:0000256" key="2">
    <source>
        <dbReference type="ARBA" id="ARBA00022670"/>
    </source>
</evidence>
<dbReference type="GO" id="GO:0008233">
    <property type="term" value="F:peptidase activity"/>
    <property type="evidence" value="ECO:0007669"/>
    <property type="project" value="UniProtKB-KW"/>
</dbReference>
<dbReference type="EMBL" id="JACXIZ010000021">
    <property type="protein sequence ID" value="MBD2846144.1"/>
    <property type="molecule type" value="Genomic_DNA"/>
</dbReference>
<evidence type="ECO:0000256" key="8">
    <source>
        <dbReference type="RuleBase" id="RU364100"/>
    </source>
</evidence>
<dbReference type="GO" id="GO:0003697">
    <property type="term" value="F:single-stranded DNA binding"/>
    <property type="evidence" value="ECO:0007669"/>
    <property type="project" value="InterPro"/>
</dbReference>
<dbReference type="SUPFAM" id="SSF143081">
    <property type="entry name" value="BB1717-like"/>
    <property type="match status" value="1"/>
</dbReference>
<dbReference type="RefSeq" id="WP_190918320.1">
    <property type="nucleotide sequence ID" value="NZ_JACXIZ010000021.1"/>
</dbReference>
<sequence length="226" mass="25225">MCGRFTLVISLEELIRYYDIDSSALDALAPRYNIAPTQQVPALIDDGRGRRLGTLRWGLVPVWANDERIGSRMINARSETAAAKSAFREALARRRCLIPADGFYEWQKTDAGKQPMRIVRKGGGLLGLAGLYEVWRAPDGRKVPTCTILTTAANNLMAPIHDRMPVVIPEPQTARWLDRTLRDPAELTALMQPLPSEELEAYPVDRAVGNVANDEPRLIEPRGPKR</sequence>
<gene>
    <name evidence="9" type="ORF">IDH44_13140</name>
</gene>
<keyword evidence="6" id="KW-0238">DNA-binding</keyword>
<proteinExistence type="inferred from homology"/>
<evidence type="ECO:0000256" key="6">
    <source>
        <dbReference type="ARBA" id="ARBA00023125"/>
    </source>
</evidence>
<keyword evidence="4 8" id="KW-0378">Hydrolase</keyword>
<dbReference type="InterPro" id="IPR036590">
    <property type="entry name" value="SRAP-like"/>
</dbReference>
<keyword evidence="5" id="KW-0190">Covalent protein-DNA linkage</keyword>
<name>A0A927BVB3_9BACL</name>
<dbReference type="InterPro" id="IPR003738">
    <property type="entry name" value="SRAP"/>
</dbReference>
<evidence type="ECO:0000256" key="4">
    <source>
        <dbReference type="ARBA" id="ARBA00022801"/>
    </source>
</evidence>
<comment type="similarity">
    <text evidence="1 8">Belongs to the SOS response-associated peptidase family.</text>
</comment>
<dbReference type="Proteomes" id="UP000621560">
    <property type="component" value="Unassembled WGS sequence"/>
</dbReference>
<accession>A0A927BVB3</accession>
<evidence type="ECO:0000313" key="9">
    <source>
        <dbReference type="EMBL" id="MBD2846144.1"/>
    </source>
</evidence>
<dbReference type="AlphaFoldDB" id="A0A927BVB3"/>
<dbReference type="PANTHER" id="PTHR13604:SF0">
    <property type="entry name" value="ABASIC SITE PROCESSING PROTEIN HMCES"/>
    <property type="match status" value="1"/>
</dbReference>
<dbReference type="PANTHER" id="PTHR13604">
    <property type="entry name" value="DC12-RELATED"/>
    <property type="match status" value="1"/>
</dbReference>
<dbReference type="Gene3D" id="3.90.1680.10">
    <property type="entry name" value="SOS response associated peptidase-like"/>
    <property type="match status" value="1"/>
</dbReference>
<keyword evidence="2 8" id="KW-0645">Protease</keyword>
<evidence type="ECO:0000256" key="5">
    <source>
        <dbReference type="ARBA" id="ARBA00023124"/>
    </source>
</evidence>
<dbReference type="GO" id="GO:0016829">
    <property type="term" value="F:lyase activity"/>
    <property type="evidence" value="ECO:0007669"/>
    <property type="project" value="UniProtKB-KW"/>
</dbReference>
<dbReference type="Pfam" id="PF02586">
    <property type="entry name" value="SRAP"/>
    <property type="match status" value="1"/>
</dbReference>
<dbReference type="GO" id="GO:0006508">
    <property type="term" value="P:proteolysis"/>
    <property type="evidence" value="ECO:0007669"/>
    <property type="project" value="UniProtKB-KW"/>
</dbReference>
<keyword evidence="3" id="KW-0227">DNA damage</keyword>
<keyword evidence="7" id="KW-0456">Lyase</keyword>
<evidence type="ECO:0000256" key="3">
    <source>
        <dbReference type="ARBA" id="ARBA00022763"/>
    </source>
</evidence>
<dbReference type="GO" id="GO:0106300">
    <property type="term" value="P:protein-DNA covalent cross-linking repair"/>
    <property type="evidence" value="ECO:0007669"/>
    <property type="project" value="InterPro"/>
</dbReference>
<evidence type="ECO:0000256" key="1">
    <source>
        <dbReference type="ARBA" id="ARBA00008136"/>
    </source>
</evidence>
<evidence type="ECO:0000256" key="7">
    <source>
        <dbReference type="ARBA" id="ARBA00023239"/>
    </source>
</evidence>
<dbReference type="EC" id="3.4.-.-" evidence="8"/>
<reference evidence="9" key="1">
    <citation type="submission" date="2020-09" db="EMBL/GenBank/DDBJ databases">
        <title>A novel bacterium of genus Paenibacillus, isolated from South China Sea.</title>
        <authorList>
            <person name="Huang H."/>
            <person name="Mo K."/>
            <person name="Hu Y."/>
        </authorList>
    </citation>
    <scope>NUCLEOTIDE SEQUENCE</scope>
    <source>
        <strain evidence="9">IB182496</strain>
    </source>
</reference>
<evidence type="ECO:0000313" key="10">
    <source>
        <dbReference type="Proteomes" id="UP000621560"/>
    </source>
</evidence>
<comment type="caution">
    <text evidence="9">The sequence shown here is derived from an EMBL/GenBank/DDBJ whole genome shotgun (WGS) entry which is preliminary data.</text>
</comment>
<keyword evidence="10" id="KW-1185">Reference proteome</keyword>
<protein>
    <recommendedName>
        <fullName evidence="8">Abasic site processing protein</fullName>
        <ecNumber evidence="8">3.4.-.-</ecNumber>
    </recommendedName>
</protein>